<dbReference type="InterPro" id="IPR056647">
    <property type="entry name" value="DUF7745"/>
</dbReference>
<keyword evidence="6" id="KW-1185">Reference proteome</keyword>
<reference evidence="5" key="3">
    <citation type="submission" date="2015-06" db="UniProtKB">
        <authorList>
            <consortium name="EnsemblPlants"/>
        </authorList>
    </citation>
    <scope>IDENTIFICATION</scope>
    <source>
        <strain evidence="5">cv. Jemalong A17</strain>
    </source>
</reference>
<organism evidence="4 6">
    <name type="scientific">Medicago truncatula</name>
    <name type="common">Barrel medic</name>
    <name type="synonym">Medicago tribuloides</name>
    <dbReference type="NCBI Taxonomy" id="3880"/>
    <lineage>
        <taxon>Eukaryota</taxon>
        <taxon>Viridiplantae</taxon>
        <taxon>Streptophyta</taxon>
        <taxon>Embryophyta</taxon>
        <taxon>Tracheophyta</taxon>
        <taxon>Spermatophyta</taxon>
        <taxon>Magnoliopsida</taxon>
        <taxon>eudicotyledons</taxon>
        <taxon>Gunneridae</taxon>
        <taxon>Pentapetalae</taxon>
        <taxon>rosids</taxon>
        <taxon>fabids</taxon>
        <taxon>Fabales</taxon>
        <taxon>Fabaceae</taxon>
        <taxon>Papilionoideae</taxon>
        <taxon>50 kb inversion clade</taxon>
        <taxon>NPAAA clade</taxon>
        <taxon>Hologalegina</taxon>
        <taxon>IRL clade</taxon>
        <taxon>Trifolieae</taxon>
        <taxon>Medicago</taxon>
    </lineage>
</organism>
<evidence type="ECO:0000256" key="1">
    <source>
        <dbReference type="SAM" id="Coils"/>
    </source>
</evidence>
<dbReference type="PANTHER" id="PTHR48154:SF1">
    <property type="entry name" value="PROTEIN, PUTATIVE-RELATED"/>
    <property type="match status" value="1"/>
</dbReference>
<dbReference type="EnsemblPlants" id="KEH17459">
    <property type="protein sequence ID" value="KEH17459"/>
    <property type="gene ID" value="MTR_0014s0420"/>
</dbReference>
<proteinExistence type="predicted"/>
<evidence type="ECO:0000313" key="4">
    <source>
        <dbReference type="EMBL" id="KEH17459.1"/>
    </source>
</evidence>
<accession>A0A072TIT9</accession>
<dbReference type="Pfam" id="PF24924">
    <property type="entry name" value="DUF7745"/>
    <property type="match status" value="1"/>
</dbReference>
<reference evidence="4 6" key="2">
    <citation type="journal article" date="2014" name="BMC Genomics">
        <title>An improved genome release (version Mt4.0) for the model legume Medicago truncatula.</title>
        <authorList>
            <person name="Tang H."/>
            <person name="Krishnakumar V."/>
            <person name="Bidwell S."/>
            <person name="Rosen B."/>
            <person name="Chan A."/>
            <person name="Zhou S."/>
            <person name="Gentzbittel L."/>
            <person name="Childs K.L."/>
            <person name="Yandell M."/>
            <person name="Gundlach H."/>
            <person name="Mayer K.F."/>
            <person name="Schwartz D.C."/>
            <person name="Town C.D."/>
        </authorList>
    </citation>
    <scope>GENOME REANNOTATION</scope>
    <source>
        <strain evidence="4">A17</strain>
        <strain evidence="5 6">cv. Jemalong A17</strain>
    </source>
</reference>
<feature type="compositionally biased region" description="Low complexity" evidence="2">
    <location>
        <begin position="368"/>
        <end position="382"/>
    </location>
</feature>
<feature type="domain" description="DUF7745" evidence="3">
    <location>
        <begin position="21"/>
        <end position="356"/>
    </location>
</feature>
<dbReference type="EMBL" id="KL402739">
    <property type="protein sequence ID" value="KEH17459.1"/>
    <property type="molecule type" value="Genomic_DNA"/>
</dbReference>
<dbReference type="Proteomes" id="UP000002051">
    <property type="component" value="Unassembled WGS sequence"/>
</dbReference>
<name>A0A072TIT9_MEDTR</name>
<evidence type="ECO:0000313" key="5">
    <source>
        <dbReference type="EnsemblPlants" id="KEH17459"/>
    </source>
</evidence>
<keyword evidence="1" id="KW-0175">Coiled coil</keyword>
<feature type="region of interest" description="Disordered" evidence="2">
    <location>
        <begin position="364"/>
        <end position="383"/>
    </location>
</feature>
<protein>
    <recommendedName>
        <fullName evidence="3">DUF7745 domain-containing protein</fullName>
    </recommendedName>
</protein>
<dbReference type="PANTHER" id="PTHR48154">
    <property type="entry name" value="PROTEIN, PUTATIVE-RELATED"/>
    <property type="match status" value="1"/>
</dbReference>
<dbReference type="HOGENOM" id="CLU_034345_0_0_1"/>
<sequence length="473" mass="54324">MNPVTRSTRKYYFRNPDLSNLKELGKRVTNPGDFQNRHGRLLNLLETKVVQGILDTLVQFYDHYCHCFTFLDYQLVPTLEEYSYLIGIPVSNEEPFNGLEPAPKHATIAKALHLETSIITAKLTTKGGLLGLPAKFLFEKAVAFADMGSIDAFESILALLIYVLLLFSDVANFVNINAIKIFLAKNPVPTLLADTYLSIHDRTQKGQGTILCCAPLLYKWFTLHLPNHFKTNPENTLWSQKTMSLAPSDIVWYNRNYDTGTIIDSCGEFSNVPLLGICGGISYNPILARRQFGYPMEKPKDISLDEIFYLNQEDSKGMRGKFIQAWRAVHKREKGQLGRRSGLIYESYTKWVIDRAAKNGIPYPLQRLPSSTTPSPSLPMTSKTKEEAQYLLTEMTREKDIWRMRYMEAKNKIETLKGQVEQKDHELSKMRQQMIKRDDLLKEKDRLLGKHITKKQRMDFMDLFDGAHSDFEE</sequence>
<evidence type="ECO:0000256" key="2">
    <source>
        <dbReference type="SAM" id="MobiDB-lite"/>
    </source>
</evidence>
<feature type="coiled-coil region" evidence="1">
    <location>
        <begin position="406"/>
        <end position="433"/>
    </location>
</feature>
<dbReference type="AlphaFoldDB" id="A0A072TIT9"/>
<reference evidence="4 6" key="1">
    <citation type="journal article" date="2011" name="Nature">
        <title>The Medicago genome provides insight into the evolution of rhizobial symbioses.</title>
        <authorList>
            <person name="Young N.D."/>
            <person name="Debelle F."/>
            <person name="Oldroyd G.E."/>
            <person name="Geurts R."/>
            <person name="Cannon S.B."/>
            <person name="Udvardi M.K."/>
            <person name="Benedito V.A."/>
            <person name="Mayer K.F."/>
            <person name="Gouzy J."/>
            <person name="Schoof H."/>
            <person name="Van de Peer Y."/>
            <person name="Proost S."/>
            <person name="Cook D.R."/>
            <person name="Meyers B.C."/>
            <person name="Spannagl M."/>
            <person name="Cheung F."/>
            <person name="De Mita S."/>
            <person name="Krishnakumar V."/>
            <person name="Gundlach H."/>
            <person name="Zhou S."/>
            <person name="Mudge J."/>
            <person name="Bharti A.K."/>
            <person name="Murray J.D."/>
            <person name="Naoumkina M.A."/>
            <person name="Rosen B."/>
            <person name="Silverstein K.A."/>
            <person name="Tang H."/>
            <person name="Rombauts S."/>
            <person name="Zhao P.X."/>
            <person name="Zhou P."/>
            <person name="Barbe V."/>
            <person name="Bardou P."/>
            <person name="Bechner M."/>
            <person name="Bellec A."/>
            <person name="Berger A."/>
            <person name="Berges H."/>
            <person name="Bidwell S."/>
            <person name="Bisseling T."/>
            <person name="Choisne N."/>
            <person name="Couloux A."/>
            <person name="Denny R."/>
            <person name="Deshpande S."/>
            <person name="Dai X."/>
            <person name="Doyle J.J."/>
            <person name="Dudez A.M."/>
            <person name="Farmer A.D."/>
            <person name="Fouteau S."/>
            <person name="Franken C."/>
            <person name="Gibelin C."/>
            <person name="Gish J."/>
            <person name="Goldstein S."/>
            <person name="Gonzalez A.J."/>
            <person name="Green P.J."/>
            <person name="Hallab A."/>
            <person name="Hartog M."/>
            <person name="Hua A."/>
            <person name="Humphray S.J."/>
            <person name="Jeong D.H."/>
            <person name="Jing Y."/>
            <person name="Jocker A."/>
            <person name="Kenton S.M."/>
            <person name="Kim D.J."/>
            <person name="Klee K."/>
            <person name="Lai H."/>
            <person name="Lang C."/>
            <person name="Lin S."/>
            <person name="Macmil S.L."/>
            <person name="Magdelenat G."/>
            <person name="Matthews L."/>
            <person name="McCorrison J."/>
            <person name="Monaghan E.L."/>
            <person name="Mun J.H."/>
            <person name="Najar F.Z."/>
            <person name="Nicholson C."/>
            <person name="Noirot C."/>
            <person name="O'Bleness M."/>
            <person name="Paule C.R."/>
            <person name="Poulain J."/>
            <person name="Prion F."/>
            <person name="Qin B."/>
            <person name="Qu C."/>
            <person name="Retzel E.F."/>
            <person name="Riddle C."/>
            <person name="Sallet E."/>
            <person name="Samain S."/>
            <person name="Samson N."/>
            <person name="Sanders I."/>
            <person name="Saurat O."/>
            <person name="Scarpelli C."/>
            <person name="Schiex T."/>
            <person name="Segurens B."/>
            <person name="Severin A.J."/>
            <person name="Sherrier D.J."/>
            <person name="Shi R."/>
            <person name="Sims S."/>
            <person name="Singer S.R."/>
            <person name="Sinharoy S."/>
            <person name="Sterck L."/>
            <person name="Viollet A."/>
            <person name="Wang B.B."/>
            <person name="Wang K."/>
            <person name="Wang M."/>
            <person name="Wang X."/>
            <person name="Warfsmann J."/>
            <person name="Weissenbach J."/>
            <person name="White D.D."/>
            <person name="White J.D."/>
            <person name="Wiley G.B."/>
            <person name="Wincker P."/>
            <person name="Xing Y."/>
            <person name="Yang L."/>
            <person name="Yao Z."/>
            <person name="Ying F."/>
            <person name="Zhai J."/>
            <person name="Zhou L."/>
            <person name="Zuber A."/>
            <person name="Denarie J."/>
            <person name="Dixon R.A."/>
            <person name="May G.D."/>
            <person name="Schwartz D.C."/>
            <person name="Rogers J."/>
            <person name="Quetier F."/>
            <person name="Town C.D."/>
            <person name="Roe B.A."/>
        </authorList>
    </citation>
    <scope>NUCLEOTIDE SEQUENCE [LARGE SCALE GENOMIC DNA]</scope>
    <source>
        <strain evidence="4">A17</strain>
        <strain evidence="5 6">cv. Jemalong A17</strain>
    </source>
</reference>
<gene>
    <name evidence="4" type="ORF">MTR_0014s0420</name>
</gene>
<evidence type="ECO:0000313" key="6">
    <source>
        <dbReference type="Proteomes" id="UP000002051"/>
    </source>
</evidence>
<evidence type="ECO:0000259" key="3">
    <source>
        <dbReference type="Pfam" id="PF24924"/>
    </source>
</evidence>